<sequence length="277" mass="31590">MKVHIENHDTKLYTAIYPNATKETVILLHGGPGVPNGLTFLTNYLSRNFQVVLFHQRGTQKSPNPSQSYSMDDYVSDINRVADYVKVEKFHLFGHSWGGLYAQIYAHQHPERLLSLFLCSPASGTGSQWKDTMLEIARYNKDKCSTLEWLSMNMHAGMGLLGSDSGYKSFFWQALENFSRDFKESHPEDFGVDCIRAEAINLTQKSILAYPPLQQFQQAQVKITIAYGAQDIIGDSKKYVLERYPNAKVHTIPKSGHIPWSHNQKEFVKVLKEHYGQ</sequence>
<dbReference type="Proteomes" id="UP001596405">
    <property type="component" value="Unassembled WGS sequence"/>
</dbReference>
<dbReference type="InterPro" id="IPR002410">
    <property type="entry name" value="Peptidase_S33"/>
</dbReference>
<name>A0ABW2DN68_9BACT</name>
<dbReference type="GO" id="GO:0016787">
    <property type="term" value="F:hydrolase activity"/>
    <property type="evidence" value="ECO:0007669"/>
    <property type="project" value="UniProtKB-KW"/>
</dbReference>
<feature type="domain" description="AB hydrolase-1" evidence="3">
    <location>
        <begin position="24"/>
        <end position="137"/>
    </location>
</feature>
<evidence type="ECO:0000256" key="2">
    <source>
        <dbReference type="ARBA" id="ARBA00022801"/>
    </source>
</evidence>
<evidence type="ECO:0000256" key="1">
    <source>
        <dbReference type="ARBA" id="ARBA00010088"/>
    </source>
</evidence>
<dbReference type="SUPFAM" id="SSF53474">
    <property type="entry name" value="alpha/beta-Hydrolases"/>
    <property type="match status" value="1"/>
</dbReference>
<accession>A0ABW2DN68</accession>
<evidence type="ECO:0000313" key="4">
    <source>
        <dbReference type="EMBL" id="MFC6998013.1"/>
    </source>
</evidence>
<dbReference type="Pfam" id="PF00561">
    <property type="entry name" value="Abhydrolase_1"/>
    <property type="match status" value="1"/>
</dbReference>
<dbReference type="EMBL" id="JBHSYQ010000004">
    <property type="protein sequence ID" value="MFC6998013.1"/>
    <property type="molecule type" value="Genomic_DNA"/>
</dbReference>
<reference evidence="5" key="1">
    <citation type="journal article" date="2019" name="Int. J. Syst. Evol. Microbiol.">
        <title>The Global Catalogue of Microorganisms (GCM) 10K type strain sequencing project: providing services to taxonomists for standard genome sequencing and annotation.</title>
        <authorList>
            <consortium name="The Broad Institute Genomics Platform"/>
            <consortium name="The Broad Institute Genome Sequencing Center for Infectious Disease"/>
            <person name="Wu L."/>
            <person name="Ma J."/>
        </authorList>
    </citation>
    <scope>NUCLEOTIDE SEQUENCE [LARGE SCALE GENOMIC DNA]</scope>
    <source>
        <strain evidence="5">CGMCC 4.7393</strain>
    </source>
</reference>
<comment type="similarity">
    <text evidence="1">Belongs to the peptidase S33 family.</text>
</comment>
<evidence type="ECO:0000259" key="3">
    <source>
        <dbReference type="Pfam" id="PF00561"/>
    </source>
</evidence>
<dbReference type="PANTHER" id="PTHR43798">
    <property type="entry name" value="MONOACYLGLYCEROL LIPASE"/>
    <property type="match status" value="1"/>
</dbReference>
<gene>
    <name evidence="4" type="ORF">ACFQHR_10275</name>
</gene>
<dbReference type="RefSeq" id="WP_066621791.1">
    <property type="nucleotide sequence ID" value="NZ_JBHSYQ010000004.1"/>
</dbReference>
<dbReference type="Gene3D" id="3.40.50.1820">
    <property type="entry name" value="alpha/beta hydrolase"/>
    <property type="match status" value="1"/>
</dbReference>
<evidence type="ECO:0000313" key="5">
    <source>
        <dbReference type="Proteomes" id="UP001596405"/>
    </source>
</evidence>
<dbReference type="InterPro" id="IPR000073">
    <property type="entry name" value="AB_hydrolase_1"/>
</dbReference>
<proteinExistence type="inferred from homology"/>
<protein>
    <submittedName>
        <fullName evidence="4">Alpha/beta fold hydrolase</fullName>
    </submittedName>
</protein>
<dbReference type="InterPro" id="IPR050266">
    <property type="entry name" value="AB_hydrolase_sf"/>
</dbReference>
<dbReference type="InterPro" id="IPR029058">
    <property type="entry name" value="AB_hydrolase_fold"/>
</dbReference>
<organism evidence="4 5">
    <name type="scientific">Rufibacter roseus</name>
    <dbReference type="NCBI Taxonomy" id="1567108"/>
    <lineage>
        <taxon>Bacteria</taxon>
        <taxon>Pseudomonadati</taxon>
        <taxon>Bacteroidota</taxon>
        <taxon>Cytophagia</taxon>
        <taxon>Cytophagales</taxon>
        <taxon>Hymenobacteraceae</taxon>
        <taxon>Rufibacter</taxon>
    </lineage>
</organism>
<dbReference type="PRINTS" id="PR00793">
    <property type="entry name" value="PROAMNOPTASE"/>
</dbReference>
<keyword evidence="2 4" id="KW-0378">Hydrolase</keyword>
<keyword evidence="5" id="KW-1185">Reference proteome</keyword>
<comment type="caution">
    <text evidence="4">The sequence shown here is derived from an EMBL/GenBank/DDBJ whole genome shotgun (WGS) entry which is preliminary data.</text>
</comment>